<dbReference type="Proteomes" id="UP001177140">
    <property type="component" value="Unassembled WGS sequence"/>
</dbReference>
<feature type="chain" id="PRO_5041328893" description="Acidic protein" evidence="5">
    <location>
        <begin position="30"/>
        <end position="104"/>
    </location>
</feature>
<evidence type="ECO:0008006" key="8">
    <source>
        <dbReference type="Google" id="ProtNLM"/>
    </source>
</evidence>
<name>A0AA41V0M3_PAPNU</name>
<evidence type="ECO:0000313" key="6">
    <source>
        <dbReference type="EMBL" id="MCL7027167.1"/>
    </source>
</evidence>
<organism evidence="6 7">
    <name type="scientific">Papaver nudicaule</name>
    <name type="common">Iceland poppy</name>
    <dbReference type="NCBI Taxonomy" id="74823"/>
    <lineage>
        <taxon>Eukaryota</taxon>
        <taxon>Viridiplantae</taxon>
        <taxon>Streptophyta</taxon>
        <taxon>Embryophyta</taxon>
        <taxon>Tracheophyta</taxon>
        <taxon>Spermatophyta</taxon>
        <taxon>Magnoliopsida</taxon>
        <taxon>Ranunculales</taxon>
        <taxon>Papaveraceae</taxon>
        <taxon>Papaveroideae</taxon>
        <taxon>Papaver</taxon>
    </lineage>
</organism>
<accession>A0AA41V0M3</accession>
<dbReference type="EMBL" id="JAJJMA010065174">
    <property type="protein sequence ID" value="MCL7027167.1"/>
    <property type="molecule type" value="Genomic_DNA"/>
</dbReference>
<dbReference type="GO" id="GO:0005576">
    <property type="term" value="C:extracellular region"/>
    <property type="evidence" value="ECO:0007669"/>
    <property type="project" value="UniProtKB-SubCell"/>
</dbReference>
<dbReference type="PANTHER" id="PTHR33920">
    <property type="entry name" value="THIONIN-2.1-RELATED"/>
    <property type="match status" value="1"/>
</dbReference>
<evidence type="ECO:0000256" key="3">
    <source>
        <dbReference type="ARBA" id="ARBA00022821"/>
    </source>
</evidence>
<evidence type="ECO:0000256" key="1">
    <source>
        <dbReference type="ARBA" id="ARBA00004613"/>
    </source>
</evidence>
<keyword evidence="5" id="KW-0732">Signal</keyword>
<dbReference type="AlphaFoldDB" id="A0AA41V0M3"/>
<keyword evidence="4" id="KW-1015">Disulfide bond</keyword>
<evidence type="ECO:0000256" key="5">
    <source>
        <dbReference type="SAM" id="SignalP"/>
    </source>
</evidence>
<sequence length="104" mass="11544">MEGKFPFLSVVMIGVLLTGLFLEQTPVEADIVCCNSDNESAQYYTYCRLEYDQRRCAADNGCQIQECKCPSNWVKVDTIGMGAGDEANTKESYATDDFCKLGCI</sequence>
<dbReference type="GO" id="GO:0006952">
    <property type="term" value="P:defense response"/>
    <property type="evidence" value="ECO:0007669"/>
    <property type="project" value="UniProtKB-KW"/>
</dbReference>
<evidence type="ECO:0000256" key="4">
    <source>
        <dbReference type="ARBA" id="ARBA00023157"/>
    </source>
</evidence>
<reference evidence="6" key="1">
    <citation type="submission" date="2022-03" db="EMBL/GenBank/DDBJ databases">
        <title>A functionally conserved STORR gene fusion in Papaver species that diverged 16.8 million years ago.</title>
        <authorList>
            <person name="Catania T."/>
        </authorList>
    </citation>
    <scope>NUCLEOTIDE SEQUENCE</scope>
    <source>
        <strain evidence="6">S-191538</strain>
    </source>
</reference>
<dbReference type="PANTHER" id="PTHR33920:SF2">
    <property type="entry name" value="THIONIN-2.1-RELATED"/>
    <property type="match status" value="1"/>
</dbReference>
<comment type="subcellular location">
    <subcellularLocation>
        <location evidence="1">Secreted</location>
    </subcellularLocation>
</comment>
<feature type="signal peptide" evidence="5">
    <location>
        <begin position="1"/>
        <end position="29"/>
    </location>
</feature>
<keyword evidence="7" id="KW-1185">Reference proteome</keyword>
<keyword evidence="2" id="KW-0964">Secreted</keyword>
<protein>
    <recommendedName>
        <fullName evidence="8">Acidic protein</fullName>
    </recommendedName>
</protein>
<evidence type="ECO:0000313" key="7">
    <source>
        <dbReference type="Proteomes" id="UP001177140"/>
    </source>
</evidence>
<comment type="caution">
    <text evidence="6">The sequence shown here is derived from an EMBL/GenBank/DDBJ whole genome shotgun (WGS) entry which is preliminary data.</text>
</comment>
<evidence type="ECO:0000256" key="2">
    <source>
        <dbReference type="ARBA" id="ARBA00022525"/>
    </source>
</evidence>
<keyword evidence="3" id="KW-0611">Plant defense</keyword>
<dbReference type="InterPro" id="IPR001010">
    <property type="entry name" value="Thionin"/>
</dbReference>
<gene>
    <name evidence="6" type="ORF">MKW94_028536</name>
</gene>
<proteinExistence type="predicted"/>